<keyword evidence="8 12" id="KW-0413">Isomerase</keyword>
<evidence type="ECO:0000256" key="7">
    <source>
        <dbReference type="ARBA" id="ARBA00031484"/>
    </source>
</evidence>
<evidence type="ECO:0000259" key="11">
    <source>
        <dbReference type="PROSITE" id="PS50198"/>
    </source>
</evidence>
<evidence type="ECO:0000256" key="6">
    <source>
        <dbReference type="ARBA" id="ARBA00030642"/>
    </source>
</evidence>
<keyword evidence="13" id="KW-1185">Reference proteome</keyword>
<dbReference type="Proteomes" id="UP000253529">
    <property type="component" value="Unassembled WGS sequence"/>
</dbReference>
<feature type="chain" id="PRO_5016761248" description="Parvulin-like PPIase" evidence="10">
    <location>
        <begin position="33"/>
        <end position="303"/>
    </location>
</feature>
<evidence type="ECO:0000256" key="10">
    <source>
        <dbReference type="SAM" id="SignalP"/>
    </source>
</evidence>
<evidence type="ECO:0000256" key="1">
    <source>
        <dbReference type="ARBA" id="ARBA00000971"/>
    </source>
</evidence>
<dbReference type="Gene3D" id="1.10.8.1040">
    <property type="match status" value="1"/>
</dbReference>
<dbReference type="InterPro" id="IPR050245">
    <property type="entry name" value="PrsA_foldase"/>
</dbReference>
<keyword evidence="5 8" id="KW-0697">Rotamase</keyword>
<dbReference type="InterPro" id="IPR027304">
    <property type="entry name" value="Trigger_fact/SurA_dom_sf"/>
</dbReference>
<evidence type="ECO:0000256" key="2">
    <source>
        <dbReference type="ARBA" id="ARBA00007656"/>
    </source>
</evidence>
<dbReference type="EC" id="5.2.1.8" evidence="3"/>
<keyword evidence="10" id="KW-0732">Signal</keyword>
<comment type="similarity">
    <text evidence="2">Belongs to the PpiC/parvulin rotamase family.</text>
</comment>
<dbReference type="SUPFAM" id="SSF109998">
    <property type="entry name" value="Triger factor/SurA peptide-binding domain-like"/>
    <property type="match status" value="1"/>
</dbReference>
<accession>A0A366F3M5</accession>
<dbReference type="PANTHER" id="PTHR47245">
    <property type="entry name" value="PEPTIDYLPROLYL ISOMERASE"/>
    <property type="match status" value="1"/>
</dbReference>
<dbReference type="SUPFAM" id="SSF54534">
    <property type="entry name" value="FKBP-like"/>
    <property type="match status" value="1"/>
</dbReference>
<evidence type="ECO:0000256" key="9">
    <source>
        <dbReference type="SAM" id="MobiDB-lite"/>
    </source>
</evidence>
<proteinExistence type="inferred from homology"/>
<feature type="signal peptide" evidence="10">
    <location>
        <begin position="1"/>
        <end position="32"/>
    </location>
</feature>
<comment type="catalytic activity">
    <reaction evidence="1">
        <text>[protein]-peptidylproline (omega=180) = [protein]-peptidylproline (omega=0)</text>
        <dbReference type="Rhea" id="RHEA:16237"/>
        <dbReference type="Rhea" id="RHEA-COMP:10747"/>
        <dbReference type="Rhea" id="RHEA-COMP:10748"/>
        <dbReference type="ChEBI" id="CHEBI:83833"/>
        <dbReference type="ChEBI" id="CHEBI:83834"/>
        <dbReference type="EC" id="5.2.1.8"/>
    </reaction>
</comment>
<protein>
    <recommendedName>
        <fullName evidence="4">Parvulin-like PPIase</fullName>
        <ecNumber evidence="3">5.2.1.8</ecNumber>
    </recommendedName>
    <alternativeName>
        <fullName evidence="6">Peptidyl-prolyl cis-trans isomerase plp</fullName>
    </alternativeName>
    <alternativeName>
        <fullName evidence="7">Rotamase plp</fullName>
    </alternativeName>
</protein>
<sequence>MTRQISARLRSTAAALAIGAGAAFAFAGAASAEPQVLATVDGQPITQDDLATAMADIGPGLPQKLEGAQRQKYVLDYLIDLKLAARKAEAEKLDQSPEFAKKLAYYRDKLSMEELLGAVAKAATTEEAERKAYDEAAKAEPPQEEVHARHILLPTEDEAKKALARVKGGEDFAKVANELSKDTGGDGGDLGWFTKDRMVPEFSEAAFKLKKGEISDPVKTQFGWHVIQVEDTRTKTFPPFEQLKDQAARYVAQKAESDQVAALHAAAKIQYFDADGKPAAPDAPAAAPAPAPTAPAGAAQPKN</sequence>
<organism evidence="12 13">
    <name type="scientific">Roseiarcus fermentans</name>
    <dbReference type="NCBI Taxonomy" id="1473586"/>
    <lineage>
        <taxon>Bacteria</taxon>
        <taxon>Pseudomonadati</taxon>
        <taxon>Pseudomonadota</taxon>
        <taxon>Alphaproteobacteria</taxon>
        <taxon>Hyphomicrobiales</taxon>
        <taxon>Roseiarcaceae</taxon>
        <taxon>Roseiarcus</taxon>
    </lineage>
</organism>
<dbReference type="Pfam" id="PF13616">
    <property type="entry name" value="Rotamase_3"/>
    <property type="match status" value="1"/>
</dbReference>
<feature type="region of interest" description="Disordered" evidence="9">
    <location>
        <begin position="275"/>
        <end position="303"/>
    </location>
</feature>
<dbReference type="GO" id="GO:0003755">
    <property type="term" value="F:peptidyl-prolyl cis-trans isomerase activity"/>
    <property type="evidence" value="ECO:0007669"/>
    <property type="project" value="UniProtKB-KW"/>
</dbReference>
<evidence type="ECO:0000256" key="4">
    <source>
        <dbReference type="ARBA" id="ARBA00018370"/>
    </source>
</evidence>
<feature type="domain" description="PpiC" evidence="11">
    <location>
        <begin position="143"/>
        <end position="231"/>
    </location>
</feature>
<dbReference type="PANTHER" id="PTHR47245:SF2">
    <property type="entry name" value="PEPTIDYL-PROLYL CIS-TRANS ISOMERASE HP_0175-RELATED"/>
    <property type="match status" value="1"/>
</dbReference>
<evidence type="ECO:0000256" key="8">
    <source>
        <dbReference type="PROSITE-ProRule" id="PRU00278"/>
    </source>
</evidence>
<dbReference type="Gene3D" id="3.10.50.40">
    <property type="match status" value="1"/>
</dbReference>
<gene>
    <name evidence="12" type="ORF">DFR50_12290</name>
</gene>
<dbReference type="EMBL" id="QNRK01000022">
    <property type="protein sequence ID" value="RBP09253.1"/>
    <property type="molecule type" value="Genomic_DNA"/>
</dbReference>
<evidence type="ECO:0000313" key="12">
    <source>
        <dbReference type="EMBL" id="RBP09253.1"/>
    </source>
</evidence>
<dbReference type="PROSITE" id="PS50198">
    <property type="entry name" value="PPIC_PPIASE_2"/>
    <property type="match status" value="1"/>
</dbReference>
<feature type="compositionally biased region" description="Low complexity" evidence="9">
    <location>
        <begin position="294"/>
        <end position="303"/>
    </location>
</feature>
<dbReference type="InterPro" id="IPR000297">
    <property type="entry name" value="PPIase_PpiC"/>
</dbReference>
<dbReference type="AlphaFoldDB" id="A0A366F3M5"/>
<comment type="caution">
    <text evidence="12">The sequence shown here is derived from an EMBL/GenBank/DDBJ whole genome shotgun (WGS) entry which is preliminary data.</text>
</comment>
<evidence type="ECO:0000256" key="3">
    <source>
        <dbReference type="ARBA" id="ARBA00013194"/>
    </source>
</evidence>
<reference evidence="12 13" key="1">
    <citation type="submission" date="2018-06" db="EMBL/GenBank/DDBJ databases">
        <title>Genomic Encyclopedia of Type Strains, Phase IV (KMG-IV): sequencing the most valuable type-strain genomes for metagenomic binning, comparative biology and taxonomic classification.</title>
        <authorList>
            <person name="Goeker M."/>
        </authorList>
    </citation>
    <scope>NUCLEOTIDE SEQUENCE [LARGE SCALE GENOMIC DNA]</scope>
    <source>
        <strain evidence="12 13">DSM 24875</strain>
    </source>
</reference>
<dbReference type="InterPro" id="IPR046357">
    <property type="entry name" value="PPIase_dom_sf"/>
</dbReference>
<name>A0A366F3M5_9HYPH</name>
<evidence type="ECO:0000256" key="5">
    <source>
        <dbReference type="ARBA" id="ARBA00023110"/>
    </source>
</evidence>
<dbReference type="OrthoDB" id="14196at2"/>
<evidence type="ECO:0000313" key="13">
    <source>
        <dbReference type="Proteomes" id="UP000253529"/>
    </source>
</evidence>
<dbReference type="RefSeq" id="WP_113890866.1">
    <property type="nucleotide sequence ID" value="NZ_QNRK01000022.1"/>
</dbReference>